<accession>A0A8J3Q756</accession>
<dbReference type="PANTHER" id="PTHR30290">
    <property type="entry name" value="PERIPLASMIC BINDING COMPONENT OF ABC TRANSPORTER"/>
    <property type="match status" value="1"/>
</dbReference>
<evidence type="ECO:0000313" key="2">
    <source>
        <dbReference type="EMBL" id="GIH05070.1"/>
    </source>
</evidence>
<evidence type="ECO:0000259" key="1">
    <source>
        <dbReference type="Pfam" id="PF00496"/>
    </source>
</evidence>
<dbReference type="PANTHER" id="PTHR30290:SF83">
    <property type="entry name" value="ABC TRANSPORTER SUBSTRATE-BINDING PROTEIN"/>
    <property type="match status" value="1"/>
</dbReference>
<dbReference type="InterPro" id="IPR039424">
    <property type="entry name" value="SBP_5"/>
</dbReference>
<dbReference type="SUPFAM" id="SSF53850">
    <property type="entry name" value="Periplasmic binding protein-like II"/>
    <property type="match status" value="1"/>
</dbReference>
<protein>
    <submittedName>
        <fullName evidence="2">ABC transporter substrate-binding protein</fullName>
    </submittedName>
</protein>
<dbReference type="Gene3D" id="3.40.190.10">
    <property type="entry name" value="Periplasmic binding protein-like II"/>
    <property type="match status" value="1"/>
</dbReference>
<name>A0A8J3Q756_9ACTN</name>
<reference evidence="2" key="1">
    <citation type="submission" date="2021-01" db="EMBL/GenBank/DDBJ databases">
        <title>Whole genome shotgun sequence of Rhizocola hellebori NBRC 109834.</title>
        <authorList>
            <person name="Komaki H."/>
            <person name="Tamura T."/>
        </authorList>
    </citation>
    <scope>NUCLEOTIDE SEQUENCE</scope>
    <source>
        <strain evidence="2">NBRC 109834</strain>
    </source>
</reference>
<proteinExistence type="predicted"/>
<gene>
    <name evidence="2" type="ORF">Rhe02_31370</name>
</gene>
<keyword evidence="3" id="KW-1185">Reference proteome</keyword>
<dbReference type="PIRSF" id="PIRSF002741">
    <property type="entry name" value="MppA"/>
    <property type="match status" value="1"/>
</dbReference>
<dbReference type="GO" id="GO:0015833">
    <property type="term" value="P:peptide transport"/>
    <property type="evidence" value="ECO:0007669"/>
    <property type="project" value="TreeGrafter"/>
</dbReference>
<dbReference type="CDD" id="cd08506">
    <property type="entry name" value="PBP2_clavulanate_OppA2"/>
    <property type="match status" value="1"/>
</dbReference>
<dbReference type="RefSeq" id="WP_203908933.1">
    <property type="nucleotide sequence ID" value="NZ_BONY01000016.1"/>
</dbReference>
<dbReference type="Proteomes" id="UP000612899">
    <property type="component" value="Unassembled WGS sequence"/>
</dbReference>
<dbReference type="AlphaFoldDB" id="A0A8J3Q756"/>
<dbReference type="GO" id="GO:0043190">
    <property type="term" value="C:ATP-binding cassette (ABC) transporter complex"/>
    <property type="evidence" value="ECO:0007669"/>
    <property type="project" value="InterPro"/>
</dbReference>
<comment type="caution">
    <text evidence="2">The sequence shown here is derived from an EMBL/GenBank/DDBJ whole genome shotgun (WGS) entry which is preliminary data.</text>
</comment>
<dbReference type="InterPro" id="IPR000914">
    <property type="entry name" value="SBP_5_dom"/>
</dbReference>
<sequence length="560" mass="61102">MTAAACNSAADEPPGMQQGGTLRVAVNALPSRLDPQRISAALDANVSRLISRTLTTFKSEPGKASGELASDLATDLGRPSENNTVWEFRLRDGVKWADGSAITCQHVKFGAERNYYSLSDGLPYARTYLKDNAKPYGGPYIGTNEGLDSVQCIDTKTIQYRLKQPVGDFNYAVSLPVFAPVKPGAERPDAEFNLAPLASGPYKVKPGSRTETEMTLVRNEFWARDTDKIRKAYPDQIVLKVEKNVPALTNALIENQGEARDTIALNQDVAPNFVQQVMTDTTLQERTAVGPSNAVRYMSINTKKITNEKCRQALSFAFNKRKFRQAMGGSLLGELATTMIPPTLRAYQPFDHYGTKTNGGDGDIKRAEELIKQAKDAGQPCPDKITIAFSDSPTTNNRYVKTVADAYVLIGIQVIFRPIPPGEYFNKLKTFEIQSEIDMSYAGWIPDWANGSAVIPPLFKSSEVATGPLTRGGSNYAYLTDPEIDKGIDDAMQESIIERQWKLWGELDSKISQKAASIPILYSNAIRLHGSNVSGAFIHAGFGMPDLAALGLLNPGGSPS</sequence>
<dbReference type="GO" id="GO:1904680">
    <property type="term" value="F:peptide transmembrane transporter activity"/>
    <property type="evidence" value="ECO:0007669"/>
    <property type="project" value="TreeGrafter"/>
</dbReference>
<dbReference type="Pfam" id="PF00496">
    <property type="entry name" value="SBP_bac_5"/>
    <property type="match status" value="1"/>
</dbReference>
<dbReference type="EMBL" id="BONY01000016">
    <property type="protein sequence ID" value="GIH05070.1"/>
    <property type="molecule type" value="Genomic_DNA"/>
</dbReference>
<feature type="domain" description="Solute-binding protein family 5" evidence="1">
    <location>
        <begin position="68"/>
        <end position="463"/>
    </location>
</feature>
<dbReference type="Gene3D" id="3.10.105.10">
    <property type="entry name" value="Dipeptide-binding Protein, Domain 3"/>
    <property type="match status" value="1"/>
</dbReference>
<dbReference type="InterPro" id="IPR030678">
    <property type="entry name" value="Peptide/Ni-bd"/>
</dbReference>
<dbReference type="GO" id="GO:0042597">
    <property type="term" value="C:periplasmic space"/>
    <property type="evidence" value="ECO:0007669"/>
    <property type="project" value="UniProtKB-ARBA"/>
</dbReference>
<organism evidence="2 3">
    <name type="scientific">Rhizocola hellebori</name>
    <dbReference type="NCBI Taxonomy" id="1392758"/>
    <lineage>
        <taxon>Bacteria</taxon>
        <taxon>Bacillati</taxon>
        <taxon>Actinomycetota</taxon>
        <taxon>Actinomycetes</taxon>
        <taxon>Micromonosporales</taxon>
        <taxon>Micromonosporaceae</taxon>
        <taxon>Rhizocola</taxon>
    </lineage>
</organism>
<evidence type="ECO:0000313" key="3">
    <source>
        <dbReference type="Proteomes" id="UP000612899"/>
    </source>
</evidence>